<feature type="domain" description="SGNH hydrolase-type esterase" evidence="2">
    <location>
        <begin position="123"/>
        <end position="283"/>
    </location>
</feature>
<dbReference type="InterPro" id="IPR013830">
    <property type="entry name" value="SGNH_hydro"/>
</dbReference>
<accession>A0ABR7NUC5</accession>
<dbReference type="EMBL" id="JACRTJ010000024">
    <property type="protein sequence ID" value="MBC8599721.1"/>
    <property type="molecule type" value="Genomic_DNA"/>
</dbReference>
<evidence type="ECO:0000313" key="4">
    <source>
        <dbReference type="Proteomes" id="UP000647491"/>
    </source>
</evidence>
<feature type="compositionally biased region" description="Low complexity" evidence="1">
    <location>
        <begin position="67"/>
        <end position="77"/>
    </location>
</feature>
<dbReference type="Proteomes" id="UP000647491">
    <property type="component" value="Unassembled WGS sequence"/>
</dbReference>
<evidence type="ECO:0000313" key="3">
    <source>
        <dbReference type="EMBL" id="MBC8599721.1"/>
    </source>
</evidence>
<dbReference type="Pfam" id="PF13472">
    <property type="entry name" value="Lipase_GDSL_2"/>
    <property type="match status" value="1"/>
</dbReference>
<proteinExistence type="predicted"/>
<protein>
    <recommendedName>
        <fullName evidence="2">SGNH hydrolase-type esterase domain-containing protein</fullName>
    </recommendedName>
</protein>
<feature type="region of interest" description="Disordered" evidence="1">
    <location>
        <begin position="41"/>
        <end position="111"/>
    </location>
</feature>
<dbReference type="InterPro" id="IPR036514">
    <property type="entry name" value="SGNH_hydro_sf"/>
</dbReference>
<feature type="compositionally biased region" description="Low complexity" evidence="1">
    <location>
        <begin position="85"/>
        <end position="94"/>
    </location>
</feature>
<dbReference type="Gene3D" id="3.40.50.1110">
    <property type="entry name" value="SGNH hydrolase"/>
    <property type="match status" value="1"/>
</dbReference>
<gene>
    <name evidence="3" type="ORF">H8708_10870</name>
</gene>
<name>A0ABR7NUC5_9FIRM</name>
<sequence length="305" mass="32890">MKRYWYSTFLAASLAAVIAVEYVPGAVRKLTPWYEAGAMERETDEGAAKKPDIGAERETREEEIPETADGAGTAAVSGGAGGQTGETAPSGEEISPSEEETVASEPSGAPAVSLKEDFSGVLFIGDSRTVGLSEYGDLGQAEVFADSGMSVFTLFNKTVKLRSQEKSGLEELLCSRKFDTIFFMLGINELGYDYDSIVKQYKRTVEKVHELQPDAAIVLGANLHVTAEKASGSSIYNNDRINALNRDIKSMAEASGYVYLDVNQVFDDENGNLAAGYSSDGAHVLGKYYSVWVDWIRETLGTHAG</sequence>
<dbReference type="SUPFAM" id="SSF52266">
    <property type="entry name" value="SGNH hydrolase"/>
    <property type="match status" value="1"/>
</dbReference>
<evidence type="ECO:0000259" key="2">
    <source>
        <dbReference type="Pfam" id="PF13472"/>
    </source>
</evidence>
<keyword evidence="4" id="KW-1185">Reference proteome</keyword>
<dbReference type="RefSeq" id="WP_262427862.1">
    <property type="nucleotide sequence ID" value="NZ_JACRTJ010000024.1"/>
</dbReference>
<reference evidence="3 4" key="1">
    <citation type="submission" date="2020-08" db="EMBL/GenBank/DDBJ databases">
        <title>Genome public.</title>
        <authorList>
            <person name="Liu C."/>
            <person name="Sun Q."/>
        </authorList>
    </citation>
    <scope>NUCLEOTIDE SEQUENCE [LARGE SCALE GENOMIC DNA]</scope>
    <source>
        <strain evidence="3 4">BX10</strain>
    </source>
</reference>
<evidence type="ECO:0000256" key="1">
    <source>
        <dbReference type="SAM" id="MobiDB-lite"/>
    </source>
</evidence>
<feature type="compositionally biased region" description="Basic and acidic residues" evidence="1">
    <location>
        <begin position="41"/>
        <end position="62"/>
    </location>
</feature>
<organism evidence="3 4">
    <name type="scientific">Enterocloster hominis</name>
    <name type="common">ex Liu et al. 2021</name>
    <dbReference type="NCBI Taxonomy" id="2763663"/>
    <lineage>
        <taxon>Bacteria</taxon>
        <taxon>Bacillati</taxon>
        <taxon>Bacillota</taxon>
        <taxon>Clostridia</taxon>
        <taxon>Lachnospirales</taxon>
        <taxon>Lachnospiraceae</taxon>
        <taxon>Enterocloster</taxon>
    </lineage>
</organism>
<comment type="caution">
    <text evidence="3">The sequence shown here is derived from an EMBL/GenBank/DDBJ whole genome shotgun (WGS) entry which is preliminary data.</text>
</comment>